<keyword evidence="1" id="KW-0698">rRNA processing</keyword>
<evidence type="ECO:0000256" key="1">
    <source>
        <dbReference type="HAMAP-Rule" id="MF_00014"/>
    </source>
</evidence>
<reference evidence="3 4" key="1">
    <citation type="submission" date="2024-01" db="EMBL/GenBank/DDBJ databases">
        <title>Description of Olsenella sp. nov., isolated from pig feces.</title>
        <authorList>
            <person name="Chang Y.-H."/>
        </authorList>
    </citation>
    <scope>NUCLEOTIDE SEQUENCE [LARGE SCALE GENOMIC DNA]</scope>
    <source>
        <strain evidence="3 4">YH-ols2223</strain>
    </source>
</reference>
<comment type="subcellular location">
    <subcellularLocation>
        <location evidence="1">Cytoplasm</location>
    </subcellularLocation>
</comment>
<keyword evidence="4" id="KW-1185">Reference proteome</keyword>
<evidence type="ECO:0000259" key="2">
    <source>
        <dbReference type="Pfam" id="PF24986"/>
    </source>
</evidence>
<dbReference type="Proteomes" id="UP001332931">
    <property type="component" value="Unassembled WGS sequence"/>
</dbReference>
<comment type="subunit">
    <text evidence="1">Binds ribosomal protein uS19.</text>
</comment>
<organism evidence="3 4">
    <name type="scientific">Olsenella absiana</name>
    <dbReference type="NCBI Taxonomy" id="3115222"/>
    <lineage>
        <taxon>Bacteria</taxon>
        <taxon>Bacillati</taxon>
        <taxon>Actinomycetota</taxon>
        <taxon>Coriobacteriia</taxon>
        <taxon>Coriobacteriales</taxon>
        <taxon>Atopobiaceae</taxon>
        <taxon>Olsenella</taxon>
    </lineage>
</organism>
<accession>A0ABU7R9I8</accession>
<proteinExistence type="inferred from homology"/>
<keyword evidence="1" id="KW-0963">Cytoplasm</keyword>
<sequence length="183" mass="19312">MISDYKLIAHIEKAHGKRGEFVAASVHGLPPLMHEGMRVAVVPPRLKGDRFHVVERADSGGARASQLVALSGVSDLDAAEGLRGRYLLARREDLPADVELMDAETMVGRTVTDASAGELGRVAEVIRTPAHDVWAIDTGAGELLLPVVDAIGATLAADGEVAVSVPAHLLEELRRGDSEGDEA</sequence>
<keyword evidence="1" id="KW-0143">Chaperone</keyword>
<comment type="domain">
    <text evidence="1">The PRC barrel domain binds ribosomal protein uS19.</text>
</comment>
<feature type="domain" description="Ribosome maturation factor RimM PRC barrel" evidence="2">
    <location>
        <begin position="106"/>
        <end position="151"/>
    </location>
</feature>
<comment type="function">
    <text evidence="1">An accessory protein needed during the final step in the assembly of 30S ribosomal subunit, possibly for assembly of the head region. Essential for efficient processing of 16S rRNA. May be needed both before and after RbfA during the maturation of 16S rRNA. It has affinity for free ribosomal 30S subunits but not for 70S ribosomes.</text>
</comment>
<protein>
    <recommendedName>
        <fullName evidence="1">Ribosome maturation factor RimM</fullName>
    </recommendedName>
</protein>
<dbReference type="InterPro" id="IPR011033">
    <property type="entry name" value="PRC_barrel-like_sf"/>
</dbReference>
<dbReference type="Gene3D" id="2.40.30.60">
    <property type="entry name" value="RimM"/>
    <property type="match status" value="1"/>
</dbReference>
<keyword evidence="1" id="KW-0690">Ribosome biogenesis</keyword>
<dbReference type="SUPFAM" id="SSF50346">
    <property type="entry name" value="PRC-barrel domain"/>
    <property type="match status" value="1"/>
</dbReference>
<dbReference type="InterPro" id="IPR036976">
    <property type="entry name" value="RimM_N_sf"/>
</dbReference>
<dbReference type="EMBL" id="JAZGJQ010000003">
    <property type="protein sequence ID" value="MEE6147255.1"/>
    <property type="molecule type" value="Genomic_DNA"/>
</dbReference>
<name>A0ABU7R9I8_9ACTN</name>
<evidence type="ECO:0000313" key="3">
    <source>
        <dbReference type="EMBL" id="MEE6147255.1"/>
    </source>
</evidence>
<dbReference type="InterPro" id="IPR011961">
    <property type="entry name" value="RimM"/>
</dbReference>
<dbReference type="Gene3D" id="2.30.30.240">
    <property type="entry name" value="PRC-barrel domain"/>
    <property type="match status" value="1"/>
</dbReference>
<gene>
    <name evidence="1" type="primary">rimM</name>
    <name evidence="3" type="ORF">VXJ25_04505</name>
</gene>
<evidence type="ECO:0000313" key="4">
    <source>
        <dbReference type="Proteomes" id="UP001332931"/>
    </source>
</evidence>
<dbReference type="HAMAP" id="MF_00014">
    <property type="entry name" value="Ribosome_mat_RimM"/>
    <property type="match status" value="1"/>
</dbReference>
<dbReference type="RefSeq" id="WP_330958019.1">
    <property type="nucleotide sequence ID" value="NZ_JAZGJQ010000003.1"/>
</dbReference>
<dbReference type="SUPFAM" id="SSF50447">
    <property type="entry name" value="Translation proteins"/>
    <property type="match status" value="1"/>
</dbReference>
<dbReference type="InterPro" id="IPR056792">
    <property type="entry name" value="PRC_RimM"/>
</dbReference>
<dbReference type="Pfam" id="PF24986">
    <property type="entry name" value="PRC_RimM"/>
    <property type="match status" value="1"/>
</dbReference>
<dbReference type="InterPro" id="IPR009000">
    <property type="entry name" value="Transl_B-barrel_sf"/>
</dbReference>
<comment type="similarity">
    <text evidence="1">Belongs to the RimM family.</text>
</comment>
<comment type="caution">
    <text evidence="3">The sequence shown here is derived from an EMBL/GenBank/DDBJ whole genome shotgun (WGS) entry which is preliminary data.</text>
</comment>